<dbReference type="EMBL" id="CP062803">
    <property type="protein sequence ID" value="QOT77044.1"/>
    <property type="molecule type" value="Genomic_DNA"/>
</dbReference>
<name>A0A7M2GW64_9BURK</name>
<evidence type="ECO:0008006" key="3">
    <source>
        <dbReference type="Google" id="ProtNLM"/>
    </source>
</evidence>
<reference evidence="1 2" key="1">
    <citation type="submission" date="2020-10" db="EMBL/GenBank/DDBJ databases">
        <title>Complete genome sequence of Cupriavidus basilensis CCUG 49340T.</title>
        <authorList>
            <person name="Salva-Serra F."/>
            <person name="Donoso R.A."/>
            <person name="Cho K.H."/>
            <person name="Yoo J.A."/>
            <person name="Lee K."/>
            <person name="Yoon S.-H."/>
            <person name="Perez-Pantoja D."/>
            <person name="Moore E.R.B."/>
        </authorList>
    </citation>
    <scope>NUCLEOTIDE SEQUENCE [LARGE SCALE GENOMIC DNA]</scope>
    <source>
        <strain evidence="2">CCUG 49340</strain>
    </source>
</reference>
<evidence type="ECO:0000313" key="2">
    <source>
        <dbReference type="Proteomes" id="UP000397656"/>
    </source>
</evidence>
<gene>
    <name evidence="1" type="ORF">F7R26_002810</name>
</gene>
<organism evidence="1 2">
    <name type="scientific">Cupriavidus basilensis</name>
    <dbReference type="NCBI Taxonomy" id="68895"/>
    <lineage>
        <taxon>Bacteria</taxon>
        <taxon>Pseudomonadati</taxon>
        <taxon>Pseudomonadota</taxon>
        <taxon>Betaproteobacteria</taxon>
        <taxon>Burkholderiales</taxon>
        <taxon>Burkholderiaceae</taxon>
        <taxon>Cupriavidus</taxon>
    </lineage>
</organism>
<dbReference type="RefSeq" id="WP_170301930.1">
    <property type="nucleotide sequence ID" value="NZ_CP062803.1"/>
</dbReference>
<evidence type="ECO:0000313" key="1">
    <source>
        <dbReference type="EMBL" id="QOT77044.1"/>
    </source>
</evidence>
<accession>A0A7M2GW64</accession>
<dbReference type="GeneID" id="98399816"/>
<proteinExistence type="predicted"/>
<dbReference type="Proteomes" id="UP000397656">
    <property type="component" value="Chromosome 1"/>
</dbReference>
<sequence length="55" mass="5951">MTQTIAFYIATSLDGMNALPDGSVDWQLAAHQAFDDGLLQLSYRRRTSPPGPALA</sequence>
<dbReference type="AlphaFoldDB" id="A0A7M2GW64"/>
<protein>
    <recommendedName>
        <fullName evidence="3">Dihydrofolate reductase</fullName>
    </recommendedName>
</protein>